<evidence type="ECO:0000256" key="13">
    <source>
        <dbReference type="SAM" id="MobiDB-lite"/>
    </source>
</evidence>
<dbReference type="InterPro" id="IPR024932">
    <property type="entry name" value="ApbE"/>
</dbReference>
<evidence type="ECO:0000256" key="3">
    <source>
        <dbReference type="ARBA" id="ARBA00016337"/>
    </source>
</evidence>
<dbReference type="PANTHER" id="PTHR30040:SF2">
    <property type="entry name" value="FAD:PROTEIN FMN TRANSFERASE"/>
    <property type="match status" value="1"/>
</dbReference>
<dbReference type="InterPro" id="IPR003374">
    <property type="entry name" value="ApbE-like_sf"/>
</dbReference>
<evidence type="ECO:0000256" key="5">
    <source>
        <dbReference type="ARBA" id="ARBA00022679"/>
    </source>
</evidence>
<feature type="compositionally biased region" description="Low complexity" evidence="13">
    <location>
        <begin position="51"/>
        <end position="61"/>
    </location>
</feature>
<keyword evidence="12" id="KW-0732">Signal</keyword>
<feature type="region of interest" description="Disordered" evidence="13">
    <location>
        <begin position="28"/>
        <end position="62"/>
    </location>
</feature>
<comment type="similarity">
    <text evidence="11 12">Belongs to the ApbE family.</text>
</comment>
<evidence type="ECO:0000256" key="10">
    <source>
        <dbReference type="ARBA" id="ARBA00048540"/>
    </source>
</evidence>
<comment type="cofactor">
    <cofactor evidence="1 12">
        <name>Mg(2+)</name>
        <dbReference type="ChEBI" id="CHEBI:18420"/>
    </cofactor>
</comment>
<dbReference type="RefSeq" id="WP_394834525.1">
    <property type="nucleotide sequence ID" value="NZ_CP089929.1"/>
</dbReference>
<dbReference type="PROSITE" id="PS51257">
    <property type="entry name" value="PROKAR_LIPOPROTEIN"/>
    <property type="match status" value="1"/>
</dbReference>
<dbReference type="Gene3D" id="3.10.520.10">
    <property type="entry name" value="ApbE-like domains"/>
    <property type="match status" value="1"/>
</dbReference>
<evidence type="ECO:0000256" key="9">
    <source>
        <dbReference type="ARBA" id="ARBA00031306"/>
    </source>
</evidence>
<evidence type="ECO:0000256" key="2">
    <source>
        <dbReference type="ARBA" id="ARBA00011955"/>
    </source>
</evidence>
<keyword evidence="7 11" id="KW-0274">FAD</keyword>
<evidence type="ECO:0000313" key="14">
    <source>
        <dbReference type="EMBL" id="WXB04882.1"/>
    </source>
</evidence>
<evidence type="ECO:0000256" key="1">
    <source>
        <dbReference type="ARBA" id="ARBA00001946"/>
    </source>
</evidence>
<reference evidence="14" key="1">
    <citation type="submission" date="2021-12" db="EMBL/GenBank/DDBJ databases">
        <title>Discovery of the Pendulisporaceae a myxobacterial family with distinct sporulation behavior and unique specialized metabolism.</title>
        <authorList>
            <person name="Garcia R."/>
            <person name="Popoff A."/>
            <person name="Bader C.D."/>
            <person name="Loehr J."/>
            <person name="Walesch S."/>
            <person name="Walt C."/>
            <person name="Boldt J."/>
            <person name="Bunk B."/>
            <person name="Haeckl F.J.F.P.J."/>
            <person name="Gunesch A.P."/>
            <person name="Birkelbach J."/>
            <person name="Nuebel U."/>
            <person name="Pietschmann T."/>
            <person name="Bach T."/>
            <person name="Mueller R."/>
        </authorList>
    </citation>
    <scope>NUCLEOTIDE SEQUENCE</scope>
    <source>
        <strain evidence="14">MSr11367</strain>
    </source>
</reference>
<keyword evidence="12" id="KW-0472">Membrane</keyword>
<evidence type="ECO:0000256" key="6">
    <source>
        <dbReference type="ARBA" id="ARBA00022723"/>
    </source>
</evidence>
<keyword evidence="12" id="KW-0449">Lipoprotein</keyword>
<gene>
    <name evidence="14" type="ORF">LVJ94_49330</name>
</gene>
<dbReference type="SUPFAM" id="SSF143631">
    <property type="entry name" value="ApbE-like"/>
    <property type="match status" value="1"/>
</dbReference>
<feature type="chain" id="PRO_5044961511" description="FAD:protein FMN transferase" evidence="12">
    <location>
        <begin position="22"/>
        <end position="384"/>
    </location>
</feature>
<evidence type="ECO:0000256" key="11">
    <source>
        <dbReference type="PIRNR" id="PIRNR006268"/>
    </source>
</evidence>
<sequence length="384" mass="41227">MTPVRSLSVASLLSIALLPTALLGCHERATPPAPPPRATEAVMDRAPSPPESAAAPAFAPEKVSGEGRAMGTHLAYAAYTTPKVDAETTRRAFEAATKEIQRLEALMTTWRPDSDLSRVNAAAGKKGENAVQVDAETFAVVQEAVHTSEISEGTFDITFESLHGLWKFDEDLDPHPPSDAAIRAKLPLVNYRHIHLDERARTIALDTKGVRISLGGIAKGYAVDRAAKVLEDAGLTSFYVQAGGDLYARGLKPDGSEWSAGVRDPRGVAGSYFALLPLSDHAFSTAGDYERAYLIGNKRFHHIIDPRTGRPATACRSVTIWAKTAFLADSIDDAVFILGPEKGMKLVESLDGVGAVIIDAKNNLWISKRLEGKLKITKPPTDGP</sequence>
<evidence type="ECO:0000313" key="15">
    <source>
        <dbReference type="Proteomes" id="UP001374803"/>
    </source>
</evidence>
<organism evidence="14 15">
    <name type="scientific">Pendulispora rubella</name>
    <dbReference type="NCBI Taxonomy" id="2741070"/>
    <lineage>
        <taxon>Bacteria</taxon>
        <taxon>Pseudomonadati</taxon>
        <taxon>Myxococcota</taxon>
        <taxon>Myxococcia</taxon>
        <taxon>Myxococcales</taxon>
        <taxon>Sorangiineae</taxon>
        <taxon>Pendulisporaceae</taxon>
        <taxon>Pendulispora</taxon>
    </lineage>
</organism>
<evidence type="ECO:0000256" key="4">
    <source>
        <dbReference type="ARBA" id="ARBA00022630"/>
    </source>
</evidence>
<keyword evidence="4 11" id="KW-0285">Flavoprotein</keyword>
<comment type="catalytic activity">
    <reaction evidence="10 11 12">
        <text>L-threonyl-[protein] + FAD = FMN-L-threonyl-[protein] + AMP + H(+)</text>
        <dbReference type="Rhea" id="RHEA:36847"/>
        <dbReference type="Rhea" id="RHEA-COMP:11060"/>
        <dbReference type="Rhea" id="RHEA-COMP:11061"/>
        <dbReference type="ChEBI" id="CHEBI:15378"/>
        <dbReference type="ChEBI" id="CHEBI:30013"/>
        <dbReference type="ChEBI" id="CHEBI:57692"/>
        <dbReference type="ChEBI" id="CHEBI:74257"/>
        <dbReference type="ChEBI" id="CHEBI:456215"/>
        <dbReference type="EC" id="2.7.1.180"/>
    </reaction>
</comment>
<accession>A0ABZ2L1S6</accession>
<dbReference type="PIRSF" id="PIRSF006268">
    <property type="entry name" value="ApbE"/>
    <property type="match status" value="1"/>
</dbReference>
<keyword evidence="8 11" id="KW-0460">Magnesium</keyword>
<evidence type="ECO:0000256" key="7">
    <source>
        <dbReference type="ARBA" id="ARBA00022827"/>
    </source>
</evidence>
<dbReference type="GO" id="GO:0016740">
    <property type="term" value="F:transferase activity"/>
    <property type="evidence" value="ECO:0007669"/>
    <property type="project" value="UniProtKB-KW"/>
</dbReference>
<protein>
    <recommendedName>
        <fullName evidence="3 11">FAD:protein FMN transferase</fullName>
        <ecNumber evidence="2 11">2.7.1.180</ecNumber>
    </recommendedName>
    <alternativeName>
        <fullName evidence="9 11">Flavin transferase</fullName>
    </alternativeName>
</protein>
<keyword evidence="5 11" id="KW-0808">Transferase</keyword>
<dbReference type="EC" id="2.7.1.180" evidence="2 11"/>
<dbReference type="Pfam" id="PF02424">
    <property type="entry name" value="ApbE"/>
    <property type="match status" value="1"/>
</dbReference>
<evidence type="ECO:0000256" key="12">
    <source>
        <dbReference type="RuleBase" id="RU363002"/>
    </source>
</evidence>
<dbReference type="Proteomes" id="UP001374803">
    <property type="component" value="Chromosome"/>
</dbReference>
<evidence type="ECO:0000256" key="8">
    <source>
        <dbReference type="ARBA" id="ARBA00022842"/>
    </source>
</evidence>
<dbReference type="PANTHER" id="PTHR30040">
    <property type="entry name" value="THIAMINE BIOSYNTHESIS LIPOPROTEIN APBE"/>
    <property type="match status" value="1"/>
</dbReference>
<comment type="subcellular location">
    <subcellularLocation>
        <location evidence="12">Cell inner membrane</location>
        <topology evidence="12">Lipid-anchor</topology>
        <orientation evidence="12">Periplasmic side</orientation>
    </subcellularLocation>
</comment>
<name>A0ABZ2L1S6_9BACT</name>
<feature type="signal peptide" evidence="12">
    <location>
        <begin position="1"/>
        <end position="21"/>
    </location>
</feature>
<keyword evidence="15" id="KW-1185">Reference proteome</keyword>
<keyword evidence="12" id="KW-1003">Cell membrane</keyword>
<keyword evidence="12" id="KW-0997">Cell inner membrane</keyword>
<proteinExistence type="inferred from homology"/>
<dbReference type="EMBL" id="CP089983">
    <property type="protein sequence ID" value="WXB04882.1"/>
    <property type="molecule type" value="Genomic_DNA"/>
</dbReference>
<keyword evidence="6 11" id="KW-0479">Metal-binding</keyword>
<comment type="function">
    <text evidence="12">Flavin transferase that catalyzes the transfer of the FMN moiety of FAD and its covalent binding to the hydroxyl group of a threonine residue in a target flavoprotein.</text>
</comment>